<dbReference type="EMBL" id="CP053589">
    <property type="protein sequence ID" value="WNZ28180.1"/>
    <property type="molecule type" value="Genomic_DNA"/>
</dbReference>
<name>A0AA96WN72_9CYAN</name>
<dbReference type="RefSeq" id="WP_316437276.1">
    <property type="nucleotide sequence ID" value="NZ_CP053589.1"/>
</dbReference>
<keyword evidence="1" id="KW-0614">Plasmid</keyword>
<geneLocation type="plasmid" evidence="1">
    <name>p2</name>
</geneLocation>
<dbReference type="AlphaFoldDB" id="A0AA96WN72"/>
<gene>
    <name evidence="1" type="ORF">HJG54_35290</name>
</gene>
<accession>A0AA96WN72</accession>
<proteinExistence type="predicted"/>
<sequence>MSQARYTVLLTEAQLEFLINLIKNSDAQLQQAIDALNAPNVRTAAKTLRILQRAQDEMFENIVE</sequence>
<organism evidence="1">
    <name type="scientific">Leptolyngbya sp. NK1-12</name>
    <dbReference type="NCBI Taxonomy" id="2547451"/>
    <lineage>
        <taxon>Bacteria</taxon>
        <taxon>Bacillati</taxon>
        <taxon>Cyanobacteriota</taxon>
        <taxon>Cyanophyceae</taxon>
        <taxon>Leptolyngbyales</taxon>
        <taxon>Leptolyngbyaceae</taxon>
        <taxon>Leptolyngbya group</taxon>
        <taxon>Leptolyngbya</taxon>
    </lineage>
</organism>
<evidence type="ECO:0000313" key="1">
    <source>
        <dbReference type="EMBL" id="WNZ28180.1"/>
    </source>
</evidence>
<protein>
    <submittedName>
        <fullName evidence="1">Uncharacterized protein</fullName>
    </submittedName>
</protein>
<reference evidence="1" key="1">
    <citation type="submission" date="2020-05" db="EMBL/GenBank/DDBJ databases">
        <authorList>
            <person name="Zhu T."/>
            <person name="Keshari N."/>
            <person name="Lu X."/>
        </authorList>
    </citation>
    <scope>NUCLEOTIDE SEQUENCE</scope>
    <source>
        <strain evidence="1">NK1-12</strain>
        <plasmid evidence="1">p2</plasmid>
    </source>
</reference>